<evidence type="ECO:0000256" key="1">
    <source>
        <dbReference type="SAM" id="Phobius"/>
    </source>
</evidence>
<feature type="transmembrane region" description="Helical" evidence="1">
    <location>
        <begin position="176"/>
        <end position="197"/>
    </location>
</feature>
<dbReference type="Proteomes" id="UP000294802">
    <property type="component" value="Unassembled WGS sequence"/>
</dbReference>
<dbReference type="RefSeq" id="WP_133443427.1">
    <property type="nucleotide sequence ID" value="NZ_SCWB01000005.1"/>
</dbReference>
<dbReference type="AlphaFoldDB" id="A0A4R6BVN4"/>
<keyword evidence="1" id="KW-1133">Transmembrane helix</keyword>
<sequence length="626" mass="71610">MPLKTSLLSKPLFKNLSHHILFITIVNIICTFLLIPFSYVLSSINGSPSYDVGSKYIIGHDLVLIQFYFFGTTGFAVIAGIMLTYYLKSESASDFLHSLPIKRSSIFMTTICVFLSSVIVNLLLNSLLLLLLKIYYKDIFMGHILNWIILTFLFAMFTFAFTLFIGLLVNNIVSHLVFTVMIIVTPLLLNIFITGLVDMMFAGLKPQTDDLAMKLTVPAEVINQLANNNFSIMYWFIVAIVTILLLIGSYFIYENRKNENINEGYSNKPSEYILFSWIAVLGTLLAGTAAIAIFPKNLFFMIAIFFVTFFLLYYLMEMISQKSVRITIHKRQMIISLVVTIFVISMILIVGKIRENYIPELKDIKAVSIVDFSDQNTNNEFLYANEVEDMAYINDTVQLHKELVGKESDNYDGAITIKYIMKNGSKISRHYLLTGTQKSYVNEIINRQEIVDKRFESIDWEEVKNSSLAVEKQYHNDDENGGAYLTLSMNEKARLINAFKADFMKLKSNYDQVSLAITDVTLMLDNNPYIGITPYHTETIKVLKSLGFIDTVSDLYQTSEFKIIKDKSQFDNFTNVNYEDLWNIKGKQVNDKEVKKFLDNNKAEVKGDVWYISNPNLNPGIVRISE</sequence>
<dbReference type="EMBL" id="SCWB01000005">
    <property type="protein sequence ID" value="TDM12257.1"/>
    <property type="molecule type" value="Genomic_DNA"/>
</dbReference>
<feature type="transmembrane region" description="Helical" evidence="1">
    <location>
        <begin position="62"/>
        <end position="86"/>
    </location>
</feature>
<feature type="transmembrane region" description="Helical" evidence="1">
    <location>
        <begin position="298"/>
        <end position="315"/>
    </location>
</feature>
<accession>A0A4R6BVN4</accession>
<feature type="transmembrane region" description="Helical" evidence="1">
    <location>
        <begin position="20"/>
        <end position="42"/>
    </location>
</feature>
<dbReference type="OrthoDB" id="1706490at2"/>
<gene>
    <name evidence="2" type="ORF">ERX29_04110</name>
</gene>
<feature type="transmembrane region" description="Helical" evidence="1">
    <location>
        <begin position="106"/>
        <end position="132"/>
    </location>
</feature>
<feature type="transmembrane region" description="Helical" evidence="1">
    <location>
        <begin position="335"/>
        <end position="353"/>
    </location>
</feature>
<name>A0A4R6BVN4_9STAP</name>
<comment type="caution">
    <text evidence="2">The sequence shown here is derived from an EMBL/GenBank/DDBJ whole genome shotgun (WGS) entry which is preliminary data.</text>
</comment>
<keyword evidence="1" id="KW-0472">Membrane</keyword>
<evidence type="ECO:0000313" key="3">
    <source>
        <dbReference type="Proteomes" id="UP000294802"/>
    </source>
</evidence>
<feature type="transmembrane region" description="Helical" evidence="1">
    <location>
        <begin position="144"/>
        <end position="169"/>
    </location>
</feature>
<evidence type="ECO:0000313" key="2">
    <source>
        <dbReference type="EMBL" id="TDM12257.1"/>
    </source>
</evidence>
<reference evidence="2 3" key="1">
    <citation type="submission" date="2019-01" db="EMBL/GenBank/DDBJ databases">
        <title>Draft genome sequences of the type strains of six Macrococcus species.</title>
        <authorList>
            <person name="Mazhar S."/>
            <person name="Altermann E."/>
            <person name="Hill C."/>
            <person name="Mcauliffe O."/>
        </authorList>
    </citation>
    <scope>NUCLEOTIDE SEQUENCE [LARGE SCALE GENOMIC DNA]</scope>
    <source>
        <strain evidence="2 3">CCM4815</strain>
    </source>
</reference>
<protein>
    <submittedName>
        <fullName evidence="2">Uncharacterized protein</fullName>
    </submittedName>
</protein>
<keyword evidence="1" id="KW-0812">Transmembrane</keyword>
<organism evidence="2 3">
    <name type="scientific">Macrococcus lamae</name>
    <dbReference type="NCBI Taxonomy" id="198484"/>
    <lineage>
        <taxon>Bacteria</taxon>
        <taxon>Bacillati</taxon>
        <taxon>Bacillota</taxon>
        <taxon>Bacilli</taxon>
        <taxon>Bacillales</taxon>
        <taxon>Staphylococcaceae</taxon>
        <taxon>Macrococcus</taxon>
    </lineage>
</organism>
<keyword evidence="3" id="KW-1185">Reference proteome</keyword>
<feature type="transmembrane region" description="Helical" evidence="1">
    <location>
        <begin position="232"/>
        <end position="252"/>
    </location>
</feature>
<proteinExistence type="predicted"/>
<feature type="transmembrane region" description="Helical" evidence="1">
    <location>
        <begin position="272"/>
        <end position="292"/>
    </location>
</feature>